<dbReference type="CDD" id="cd03801">
    <property type="entry name" value="GT4_PimA-like"/>
    <property type="match status" value="1"/>
</dbReference>
<dbReference type="RefSeq" id="WP_074925240.1">
    <property type="nucleotide sequence ID" value="NZ_FOWR01000003.1"/>
</dbReference>
<proteinExistence type="predicted"/>
<dbReference type="GO" id="GO:0016757">
    <property type="term" value="F:glycosyltransferase activity"/>
    <property type="evidence" value="ECO:0007669"/>
    <property type="project" value="UniProtKB-ARBA"/>
</dbReference>
<dbReference type="SUPFAM" id="SSF53756">
    <property type="entry name" value="UDP-Glycosyltransferase/glycogen phosphorylase"/>
    <property type="match status" value="1"/>
</dbReference>
<keyword evidence="2" id="KW-0808">Transferase</keyword>
<dbReference type="AlphaFoldDB" id="A0A1I5KE88"/>
<protein>
    <submittedName>
        <fullName evidence="2">Glycosyltransferase involved in cell wall bisynthesis</fullName>
    </submittedName>
</protein>
<name>A0A1I5KE88_9GAMM</name>
<dbReference type="OrthoDB" id="5915990at2"/>
<evidence type="ECO:0000313" key="3">
    <source>
        <dbReference type="Proteomes" id="UP000182692"/>
    </source>
</evidence>
<accession>A0A1I5KE88</accession>
<dbReference type="STRING" id="1121869.SAMN03084138_00610"/>
<dbReference type="GeneID" id="35872749"/>
<dbReference type="Gene3D" id="3.40.50.2000">
    <property type="entry name" value="Glycogen Phosphorylase B"/>
    <property type="match status" value="2"/>
</dbReference>
<organism evidence="2 3">
    <name type="scientific">Enterovibrio norvegicus DSM 15893</name>
    <dbReference type="NCBI Taxonomy" id="1121869"/>
    <lineage>
        <taxon>Bacteria</taxon>
        <taxon>Pseudomonadati</taxon>
        <taxon>Pseudomonadota</taxon>
        <taxon>Gammaproteobacteria</taxon>
        <taxon>Vibrionales</taxon>
        <taxon>Vibrionaceae</taxon>
        <taxon>Enterovibrio</taxon>
    </lineage>
</organism>
<evidence type="ECO:0000313" key="2">
    <source>
        <dbReference type="EMBL" id="SFO83402.1"/>
    </source>
</evidence>
<evidence type="ECO:0000259" key="1">
    <source>
        <dbReference type="Pfam" id="PF13439"/>
    </source>
</evidence>
<reference evidence="2 3" key="1">
    <citation type="submission" date="2016-10" db="EMBL/GenBank/DDBJ databases">
        <authorList>
            <person name="de Groot N.N."/>
        </authorList>
    </citation>
    <scope>NUCLEOTIDE SEQUENCE [LARGE SCALE GENOMIC DNA]</scope>
    <source>
        <strain evidence="2 3">DSM 15893</strain>
    </source>
</reference>
<dbReference type="Proteomes" id="UP000182692">
    <property type="component" value="Unassembled WGS sequence"/>
</dbReference>
<dbReference type="Pfam" id="PF13439">
    <property type="entry name" value="Glyco_transf_4"/>
    <property type="match status" value="1"/>
</dbReference>
<feature type="domain" description="Glycosyltransferase subfamily 4-like N-terminal" evidence="1">
    <location>
        <begin position="24"/>
        <end position="178"/>
    </location>
</feature>
<dbReference type="Pfam" id="PF13692">
    <property type="entry name" value="Glyco_trans_1_4"/>
    <property type="match status" value="1"/>
</dbReference>
<dbReference type="InterPro" id="IPR028098">
    <property type="entry name" value="Glyco_trans_4-like_N"/>
</dbReference>
<dbReference type="EMBL" id="FOWR01000003">
    <property type="protein sequence ID" value="SFO83402.1"/>
    <property type="molecule type" value="Genomic_DNA"/>
</dbReference>
<gene>
    <name evidence="2" type="ORF">SAMN03084138_00610</name>
</gene>
<sequence length="409" mass="46698">MINRTGPLHICHFVDNLADAEQNRQVFNVIGQFSSDAYEHTLVVLKKQPGLNVRFPPNTSCIELTPKGVLNFGGLKECRRVISLLRPDICHTYGDNTMAIQWFAYQHATPLRLHTQFTSPSTSAGLAHLIEQWRYRLLAPPTHFIVTTSDESEQWLLQHTQVEENKVKLIRFGIDSQRLCPPLRQLEVNTKEHMIGTAPVPSDKFVIGTSICDAEPQDVEHFFEAYAKARQRDDDFADQAMLLVSGNSPHLPAYRQCIDRLALPENAIRFCGLLTDSYQFNMHVDCYASLHRKYVFPSKTLEAMSMGLPILLANQDAYPQYQGTTSPVLSSSATQGKYTHDRLLQLFNNVAQRMQLGRLARLHIQQHHDEKIHQQRCEALYVLAYGDQLGKEARRYNQERLSIKSNRDA</sequence>